<dbReference type="HOGENOM" id="CLU_225329_0_0_1"/>
<gene>
    <name evidence="2" type="ORF">GUITHDRAFT_144435</name>
</gene>
<dbReference type="EMBL" id="JH993051">
    <property type="protein sequence ID" value="EKX38122.1"/>
    <property type="molecule type" value="Genomic_DNA"/>
</dbReference>
<organism evidence="2">
    <name type="scientific">Guillardia theta (strain CCMP2712)</name>
    <name type="common">Cryptophyte</name>
    <dbReference type="NCBI Taxonomy" id="905079"/>
    <lineage>
        <taxon>Eukaryota</taxon>
        <taxon>Cryptophyceae</taxon>
        <taxon>Pyrenomonadales</taxon>
        <taxon>Geminigeraceae</taxon>
        <taxon>Guillardia</taxon>
    </lineage>
</organism>
<protein>
    <submittedName>
        <fullName evidence="2 3">Uncharacterized protein</fullName>
    </submittedName>
</protein>
<dbReference type="GeneID" id="17294935"/>
<accession>L1IPU7</accession>
<dbReference type="KEGG" id="gtt:GUITHDRAFT_144435"/>
<dbReference type="RefSeq" id="XP_005825102.1">
    <property type="nucleotide sequence ID" value="XM_005825045.1"/>
</dbReference>
<dbReference type="Proteomes" id="UP000011087">
    <property type="component" value="Unassembled WGS sequence"/>
</dbReference>
<proteinExistence type="predicted"/>
<reference evidence="4" key="2">
    <citation type="submission" date="2012-11" db="EMBL/GenBank/DDBJ databases">
        <authorList>
            <person name="Kuo A."/>
            <person name="Curtis B.A."/>
            <person name="Tanifuji G."/>
            <person name="Burki F."/>
            <person name="Gruber A."/>
            <person name="Irimia M."/>
            <person name="Maruyama S."/>
            <person name="Arias M.C."/>
            <person name="Ball S.G."/>
            <person name="Gile G.H."/>
            <person name="Hirakawa Y."/>
            <person name="Hopkins J.F."/>
            <person name="Rensing S.A."/>
            <person name="Schmutz J."/>
            <person name="Symeonidi A."/>
            <person name="Elias M."/>
            <person name="Eveleigh R.J."/>
            <person name="Herman E.K."/>
            <person name="Klute M.J."/>
            <person name="Nakayama T."/>
            <person name="Obornik M."/>
            <person name="Reyes-Prieto A."/>
            <person name="Armbrust E.V."/>
            <person name="Aves S.J."/>
            <person name="Beiko R.G."/>
            <person name="Coutinho P."/>
            <person name="Dacks J.B."/>
            <person name="Durnford D.G."/>
            <person name="Fast N.M."/>
            <person name="Green B.R."/>
            <person name="Grisdale C."/>
            <person name="Hempe F."/>
            <person name="Henrissat B."/>
            <person name="Hoppner M.P."/>
            <person name="Ishida K.-I."/>
            <person name="Kim E."/>
            <person name="Koreny L."/>
            <person name="Kroth P.G."/>
            <person name="Liu Y."/>
            <person name="Malik S.-B."/>
            <person name="Maier U.G."/>
            <person name="McRose D."/>
            <person name="Mock T."/>
            <person name="Neilson J.A."/>
            <person name="Onodera N.T."/>
            <person name="Poole A.M."/>
            <person name="Pritham E.J."/>
            <person name="Richards T.A."/>
            <person name="Rocap G."/>
            <person name="Roy S.W."/>
            <person name="Sarai C."/>
            <person name="Schaack S."/>
            <person name="Shirato S."/>
            <person name="Slamovits C.H."/>
            <person name="Spencer D.F."/>
            <person name="Suzuki S."/>
            <person name="Worden A.Z."/>
            <person name="Zauner S."/>
            <person name="Barry K."/>
            <person name="Bell C."/>
            <person name="Bharti A.K."/>
            <person name="Crow J.A."/>
            <person name="Grimwood J."/>
            <person name="Kramer R."/>
            <person name="Lindquist E."/>
            <person name="Lucas S."/>
            <person name="Salamov A."/>
            <person name="McFadden G.I."/>
            <person name="Lane C.E."/>
            <person name="Keeling P.J."/>
            <person name="Gray M.W."/>
            <person name="Grigoriev I.V."/>
            <person name="Archibald J.M."/>
        </authorList>
    </citation>
    <scope>NUCLEOTIDE SEQUENCE</scope>
    <source>
        <strain evidence="4">CCMP2712</strain>
    </source>
</reference>
<reference evidence="2 4" key="1">
    <citation type="journal article" date="2012" name="Nature">
        <title>Algal genomes reveal evolutionary mosaicism and the fate of nucleomorphs.</title>
        <authorList>
            <consortium name="DOE Joint Genome Institute"/>
            <person name="Curtis B.A."/>
            <person name="Tanifuji G."/>
            <person name="Burki F."/>
            <person name="Gruber A."/>
            <person name="Irimia M."/>
            <person name="Maruyama S."/>
            <person name="Arias M.C."/>
            <person name="Ball S.G."/>
            <person name="Gile G.H."/>
            <person name="Hirakawa Y."/>
            <person name="Hopkins J.F."/>
            <person name="Kuo A."/>
            <person name="Rensing S.A."/>
            <person name="Schmutz J."/>
            <person name="Symeonidi A."/>
            <person name="Elias M."/>
            <person name="Eveleigh R.J."/>
            <person name="Herman E.K."/>
            <person name="Klute M.J."/>
            <person name="Nakayama T."/>
            <person name="Obornik M."/>
            <person name="Reyes-Prieto A."/>
            <person name="Armbrust E.V."/>
            <person name="Aves S.J."/>
            <person name="Beiko R.G."/>
            <person name="Coutinho P."/>
            <person name="Dacks J.B."/>
            <person name="Durnford D.G."/>
            <person name="Fast N.M."/>
            <person name="Green B.R."/>
            <person name="Grisdale C.J."/>
            <person name="Hempel F."/>
            <person name="Henrissat B."/>
            <person name="Hoppner M.P."/>
            <person name="Ishida K."/>
            <person name="Kim E."/>
            <person name="Koreny L."/>
            <person name="Kroth P.G."/>
            <person name="Liu Y."/>
            <person name="Malik S.B."/>
            <person name="Maier U.G."/>
            <person name="McRose D."/>
            <person name="Mock T."/>
            <person name="Neilson J.A."/>
            <person name="Onodera N.T."/>
            <person name="Poole A.M."/>
            <person name="Pritham E.J."/>
            <person name="Richards T.A."/>
            <person name="Rocap G."/>
            <person name="Roy S.W."/>
            <person name="Sarai C."/>
            <person name="Schaack S."/>
            <person name="Shirato S."/>
            <person name="Slamovits C.H."/>
            <person name="Spencer D.F."/>
            <person name="Suzuki S."/>
            <person name="Worden A.Z."/>
            <person name="Zauner S."/>
            <person name="Barry K."/>
            <person name="Bell C."/>
            <person name="Bharti A.K."/>
            <person name="Crow J.A."/>
            <person name="Grimwood J."/>
            <person name="Kramer R."/>
            <person name="Lindquist E."/>
            <person name="Lucas S."/>
            <person name="Salamov A."/>
            <person name="McFadden G.I."/>
            <person name="Lane C.E."/>
            <person name="Keeling P.J."/>
            <person name="Gray M.W."/>
            <person name="Grigoriev I.V."/>
            <person name="Archibald J.M."/>
        </authorList>
    </citation>
    <scope>NUCLEOTIDE SEQUENCE</scope>
    <source>
        <strain evidence="2 4">CCMP2712</strain>
    </source>
</reference>
<evidence type="ECO:0000313" key="2">
    <source>
        <dbReference type="EMBL" id="EKX38122.1"/>
    </source>
</evidence>
<reference evidence="3" key="3">
    <citation type="submission" date="2015-06" db="UniProtKB">
        <authorList>
            <consortium name="EnsemblProtists"/>
        </authorList>
    </citation>
    <scope>IDENTIFICATION</scope>
</reference>
<keyword evidence="4" id="KW-1185">Reference proteome</keyword>
<feature type="signal peptide" evidence="1">
    <location>
        <begin position="1"/>
        <end position="22"/>
    </location>
</feature>
<evidence type="ECO:0000313" key="4">
    <source>
        <dbReference type="Proteomes" id="UP000011087"/>
    </source>
</evidence>
<name>L1IPU7_GUITC</name>
<dbReference type="EnsemblProtists" id="EKX38122">
    <property type="protein sequence ID" value="EKX38122"/>
    <property type="gene ID" value="GUITHDRAFT_144435"/>
</dbReference>
<feature type="chain" id="PRO_5008770255" evidence="1">
    <location>
        <begin position="23"/>
        <end position="3252"/>
    </location>
</feature>
<evidence type="ECO:0000256" key="1">
    <source>
        <dbReference type="SAM" id="SignalP"/>
    </source>
</evidence>
<dbReference type="PaxDb" id="55529-EKX38122"/>
<keyword evidence="1" id="KW-0732">Signal</keyword>
<sequence length="3252" mass="347415">MSFRTIRVFMYIAAIGFIPAAALDSPTSSCRTNTWVIESSKVRNLENVLTFSASPTCSIGNGSRIEIGGLNLKHMPTSTLQVEGISSAYFEKTSMSWNASTSMLVGSLTQQIQATCGFSFSLKLRNPPNYQPQLNPLTINVIPPTGSPWGPEMIYEDPALSYTAVVLTAMEPNSFIIRNTWELSRFSGEVNEIHFVLKPDYYVPIGSVITISGLKGTDSRMHQSPTSFWYNTTVSDPTTCQSAAGRWVASAMKCQMELYGPASTTFLNKSSFWSNEGQLFLTCSTPATGALKWNTSDNCMDAAFEYHFYIKVQNAATASSGVIPLIAATSDSIIYDLQNMIIDKQNYYPSILSSSLKLALSGEVSEDNAIVNADNLLQFSFILNHKLGKSSTIEIHGLTGSQSADGTLAVTGDSSSMLLNGGGAWSSSYGTFSASLQEDISANTRVKFGFSLKNAEYRILPRTAFFIARGSVYIPSTPLVGTVLGSGQVITWNSWEITMSNAILNAKNIVRVRLLPTVSLTAGSVLIITGMMNRYQSSSALFSVSSLDPSVFEGWTLESNAVKLRVNGSLSQYCMTEFNLEFINGNESSVFDTYTFSSSGTRSAVATPLPFRNAPSSWEAPAFTTRTISDNVTSALTVNFITVQLQTNVELPPGTILTISGLFNSTTPSTKSLPLTGNSSAVFSGTGDWSQEEGTLIIKKKSGTTYDKDPIYLSFQLLNPSQYDPGKQIYISLSYSCSSGTCPYPALTILPQLMFGSVLQSVDAPRFLTNTVTETSKARGLLNIVTFQLISTAAISQGAQLKISFLKSLQQSNLDLLVAGSSFLANTSMNFTTGEFIARFSQAMASKASISISFRLRNSETSSSAVSPTIAITDGSTTLGPLACSGEVLSASDDFTVSSKIVESTEIASAANSLYLSLKPNHEIPVDSLLTIVGLSNVAPGSVSSSSFVSKVSWIGGTLTLKAVMAIGNGCNLMLRLDVTNPSNPALRTNIEARVSGTALSWCGLGNSTNLGVIASNETSTTKCLYVSGDSCAGQDGTGQCWFPSKSSDRSALQVSSNPDGVLLANSTNVFLKYECAESNQINGNTNPITFRVVPKNAVTSALIKITGLDNLDPAKPTVTIGATSINPMTWDNSAGVLEFTGSLVIGINTIVVTFKNPSCPCYMYEDYPCTTFEFVNVSNSSAGTNVSVTRTCQRLVPVPARKPSISIGGSSYPIAATQFSCSILTAGINASWNIKTMEARSAVGTLDNQVVFTLSSTGDISAGEVFFINGLYGDGTVTSVNTDRVTINSWNLTEGWMKLSLVQKLIGNATLSFSLCFFQTFRIKSAPFTISTSRLFPVPENFTLIGSLADQTVSDVYFLVAEVVQSSQIKGVENEVTIVLQPSYNLPSQSTIFLSGFAISPQTFSLYDFSSNIFPSSAVISQGTMRIDLTAPMPSTCLSRFKFRMTNPSSDISPLASLNVFATLSSVGCTCCNGLPRNTSTQQVQVPQTQLSAVSWTSGTIISESTRVITEMNRLSLTMVANSDLLPDTRITLSGLQNFASPSSDCLPLSSAHAKLFNQSCASWNQDQGSLIILVAPNITLKANVPVIVSFDLRNGNPYPPIANVYLEASSSSAASTIPKAKVTVQDIPQSLSVQTSPAVLAAWIFSSSGTVGDSFDVTIFFQTNVRIAAGSLVQVSGLNIRTSPNSSFPILGNFRSYFVNGSGTYVNGLMIAEVASGMEILPGMTVLLEVPSYNSAQLQTASIFIIRPTETLFSNISFTMITKDAVPLQLNRACMLPMFNLSVSESSLVLGARNRLVFNFSSTLTILPGTKINITTLLGSPSTGSLSVFGDFSQFVRVASYDPCAGVITAVVNTTIDAYLHFSFGFVLLNSKFPQRPVNVTVGIEGFPLVISNTSVFGPSLAPLIIVRNISSDSTFRGCASNLAVKFAANFEVAAGSKIIISGLDTALEKQDLTLTVTELSTSHLQPLSSYSWRSAQVTFTVQADIPQNKLLTFSFQLTNSLASDRVLAPMISLDGNPAVAPVPMIGEGPILMGTTDPYWNLATISRTNRLQGEVTLFRISLSPTCPVPAGTMITIDGLRGFQMSQQVRMQQDSSPVDGVWSSCDGRLLFPTSSLILAGTTSVFNFSTRNFFANQSQSAQVYVTATKGSLQLPKQAVATPATFSTSVSPTWVELTITEQVRVASQKNVLTFTIRPSVNLPSGSNITISGLIGTQSDDSDSFPLYGLNASLFPASSATWRRAQGILALTTTGVLPGCSDSSCSSITFSVRLVNPKDKQLIASPLISASSSIPGLSILPTSMLGIVLRSDQELKSNIVVAASSTVPLAVGSLDFTIGPLPADLLAGSSVVVGGLTAFFLNGGLDGNVVLTGSEAQKLASSGTAQRASWSSCDGSLTMTLVEDVGPNVGTPTLHFSVAVTNPSVCTLMDPVTLSIQGWKSTTTTLSAACEATAWKTVTILDSSQGLPTTADWKQQTGTLTVTITGNGLSPDTASAFSVTLSNSAIAAEGVSFVDLEVNKCSTAGCVSLPFSRIKFSKPILAATLRPAFTSMTIKEDFAGQKQINSILVSLSSNCNIPAGSVVTIGGLLHSQTPSSSNFSSIINGVLTYGGVWNQCSGELTYTLGDMWTSNVVMTFVINLVNSDRSHPELLPQFAQATHSRGFFLPSTRFPNSPVGRSLLPVRFQVASITESTSVQGAYNFITLLLQPTLSLPGGTSITVDGLRGSLTPDNANLPLTGNAAGFFSNVGNFSRDLGRLIFTAASQITFLYPSQVIVVLRNSFTPRPTIVAYVSTEIIPPTQLLLPTGSPAALLTASSSPKVEVQMNQSTRLAGHWNNITLSFKINAQTVNQGTVFIENFPPNQLPFSQREIQLFGPDSFRFYKMTRDHCSGKAYLSTTLIPQDTWVTVMFTILNPRELSYRPWCPATRKQCTQVTVLGHITPLIFGPELVQPDFFSSIEPVLFTSTLISQSTAIQGSPNNVSLLLKTNGILPPGTRITVQGLVGSLTPDGILSVSGSSASLVGSRCEWYNRGDVIFTLVRSWESPAELSVTLTLQNPSRTQQAAVPYVSATSLYFEVGRSLVGGKVLYVELDKPDFFFLLPLDFSRDFVLNLTLQFSRPSKAVCVYQLASAVPPTLESLKGTGAPVIDYRYAKNTLKAGISNAPRLADGNISSYILLGPLPAAANLTVYCYAEDFAEIPNSLDLRDVIAHRLNFIVPSYYQPSTGARTREHAWILTLASICCLLLLQGGLRKDSM</sequence>
<evidence type="ECO:0000313" key="3">
    <source>
        <dbReference type="EnsemblProtists" id="EKX38122"/>
    </source>
</evidence>